<evidence type="ECO:0000259" key="1">
    <source>
        <dbReference type="Pfam" id="PF00535"/>
    </source>
</evidence>
<reference evidence="3" key="1">
    <citation type="journal article" date="2019" name="Int. J. Syst. Evol. Microbiol.">
        <title>The Global Catalogue of Microorganisms (GCM) 10K type strain sequencing project: providing services to taxonomists for standard genome sequencing and annotation.</title>
        <authorList>
            <consortium name="The Broad Institute Genomics Platform"/>
            <consortium name="The Broad Institute Genome Sequencing Center for Infectious Disease"/>
            <person name="Wu L."/>
            <person name="Ma J."/>
        </authorList>
    </citation>
    <scope>NUCLEOTIDE SEQUENCE [LARGE SCALE GENOMIC DNA]</scope>
    <source>
        <strain evidence="3">KACC 11407</strain>
    </source>
</reference>
<name>A0ABW0SSE3_9GAMM</name>
<accession>A0ABW0SSE3</accession>
<proteinExistence type="predicted"/>
<dbReference type="PANTHER" id="PTHR22916">
    <property type="entry name" value="GLYCOSYLTRANSFERASE"/>
    <property type="match status" value="1"/>
</dbReference>
<dbReference type="RefSeq" id="WP_386756097.1">
    <property type="nucleotide sequence ID" value="NZ_JBHSNM010000008.1"/>
</dbReference>
<organism evidence="2 3">
    <name type="scientific">Lysobacter yangpyeongensis</name>
    <dbReference type="NCBI Taxonomy" id="346182"/>
    <lineage>
        <taxon>Bacteria</taxon>
        <taxon>Pseudomonadati</taxon>
        <taxon>Pseudomonadota</taxon>
        <taxon>Gammaproteobacteria</taxon>
        <taxon>Lysobacterales</taxon>
        <taxon>Lysobacteraceae</taxon>
        <taxon>Lysobacter</taxon>
    </lineage>
</organism>
<dbReference type="InterPro" id="IPR001173">
    <property type="entry name" value="Glyco_trans_2-like"/>
</dbReference>
<gene>
    <name evidence="2" type="ORF">ACFPN1_15510</name>
</gene>
<dbReference type="Pfam" id="PF00535">
    <property type="entry name" value="Glycos_transf_2"/>
    <property type="match status" value="1"/>
</dbReference>
<keyword evidence="3" id="KW-1185">Reference proteome</keyword>
<dbReference type="EMBL" id="JBHSNM010000008">
    <property type="protein sequence ID" value="MFC5571467.1"/>
    <property type="molecule type" value="Genomic_DNA"/>
</dbReference>
<dbReference type="SUPFAM" id="SSF53448">
    <property type="entry name" value="Nucleotide-diphospho-sugar transferases"/>
    <property type="match status" value="1"/>
</dbReference>
<dbReference type="CDD" id="cd00761">
    <property type="entry name" value="Glyco_tranf_GTA_type"/>
    <property type="match status" value="1"/>
</dbReference>
<comment type="caution">
    <text evidence="2">The sequence shown here is derived from an EMBL/GenBank/DDBJ whole genome shotgun (WGS) entry which is preliminary data.</text>
</comment>
<dbReference type="InterPro" id="IPR029044">
    <property type="entry name" value="Nucleotide-diphossugar_trans"/>
</dbReference>
<dbReference type="PANTHER" id="PTHR22916:SF3">
    <property type="entry name" value="UDP-GLCNAC:BETAGAL BETA-1,3-N-ACETYLGLUCOSAMINYLTRANSFERASE-LIKE PROTEIN 1"/>
    <property type="match status" value="1"/>
</dbReference>
<evidence type="ECO:0000313" key="3">
    <source>
        <dbReference type="Proteomes" id="UP001596036"/>
    </source>
</evidence>
<feature type="domain" description="Glycosyltransferase 2-like" evidence="1">
    <location>
        <begin position="43"/>
        <end position="187"/>
    </location>
</feature>
<protein>
    <submittedName>
        <fullName evidence="2">Glycosyltransferase family 2 protein</fullName>
    </submittedName>
</protein>
<sequence>MEWSKGWQRLVRWSWWKQGKFHRPASLPLRAPDSRLPQSPLVSVIMTIHDSERWLEAAIRSITGQTWTNLQIVLVDDASTDSSVEIIRAAQAIDGRIELIRMSANAGTYAAKNAGLAQARGDAITFMDSDDTCNPQRIEKQLAALRAPGIVASTCNYVRHTEGGELVLNQGLRERLALISLMIKREIVDEIGWFDNVRTSADYEYFQRLRAVYGRQAHANVDEPLYLALYREQSLTTDASRGTDLRNNEAALLSEPRKRYVDAFSAWHSDVLRRGRRPYMPRHSMNRPFVAPAELLG</sequence>
<evidence type="ECO:0000313" key="2">
    <source>
        <dbReference type="EMBL" id="MFC5571467.1"/>
    </source>
</evidence>
<dbReference type="Gene3D" id="3.90.550.10">
    <property type="entry name" value="Spore Coat Polysaccharide Biosynthesis Protein SpsA, Chain A"/>
    <property type="match status" value="1"/>
</dbReference>
<dbReference type="Proteomes" id="UP001596036">
    <property type="component" value="Unassembled WGS sequence"/>
</dbReference>